<dbReference type="Pfam" id="PF07707">
    <property type="entry name" value="BACK"/>
    <property type="match status" value="1"/>
</dbReference>
<dbReference type="OMA" id="CHIFRDE"/>
<dbReference type="Gene3D" id="1.25.40.420">
    <property type="match status" value="1"/>
</dbReference>
<name>A0A2T7NWL7_POMCA</name>
<dbReference type="InterPro" id="IPR011333">
    <property type="entry name" value="SKP1/BTB/POZ_sf"/>
</dbReference>
<dbReference type="InterPro" id="IPR006652">
    <property type="entry name" value="Kelch_1"/>
</dbReference>
<dbReference type="SUPFAM" id="SSF117281">
    <property type="entry name" value="Kelch motif"/>
    <property type="match status" value="1"/>
</dbReference>
<keyword evidence="5" id="KW-1185">Reference proteome</keyword>
<organism evidence="4 5">
    <name type="scientific">Pomacea canaliculata</name>
    <name type="common">Golden apple snail</name>
    <dbReference type="NCBI Taxonomy" id="400727"/>
    <lineage>
        <taxon>Eukaryota</taxon>
        <taxon>Metazoa</taxon>
        <taxon>Spiralia</taxon>
        <taxon>Lophotrochozoa</taxon>
        <taxon>Mollusca</taxon>
        <taxon>Gastropoda</taxon>
        <taxon>Caenogastropoda</taxon>
        <taxon>Architaenioglossa</taxon>
        <taxon>Ampullarioidea</taxon>
        <taxon>Ampullariidae</taxon>
        <taxon>Pomacea</taxon>
    </lineage>
</organism>
<dbReference type="PROSITE" id="PS50097">
    <property type="entry name" value="BTB"/>
    <property type="match status" value="1"/>
</dbReference>
<dbReference type="PIRSF" id="PIRSF037037">
    <property type="entry name" value="Kelch-like_protein_gigaxonin"/>
    <property type="match status" value="1"/>
</dbReference>
<protein>
    <recommendedName>
        <fullName evidence="3">BTB domain-containing protein</fullName>
    </recommendedName>
</protein>
<dbReference type="EMBL" id="PZQS01000008">
    <property type="protein sequence ID" value="PVD25547.1"/>
    <property type="molecule type" value="Genomic_DNA"/>
</dbReference>
<dbReference type="Proteomes" id="UP000245119">
    <property type="component" value="Linkage Group LG8"/>
</dbReference>
<dbReference type="InterPro" id="IPR015915">
    <property type="entry name" value="Kelch-typ_b-propeller"/>
</dbReference>
<evidence type="ECO:0000313" key="4">
    <source>
        <dbReference type="EMBL" id="PVD25547.1"/>
    </source>
</evidence>
<dbReference type="STRING" id="400727.A0A2T7NWL7"/>
<evidence type="ECO:0000259" key="3">
    <source>
        <dbReference type="PROSITE" id="PS50097"/>
    </source>
</evidence>
<evidence type="ECO:0000313" key="5">
    <source>
        <dbReference type="Proteomes" id="UP000245119"/>
    </source>
</evidence>
<dbReference type="Gene3D" id="3.30.710.10">
    <property type="entry name" value="Potassium Channel Kv1.1, Chain A"/>
    <property type="match status" value="1"/>
</dbReference>
<dbReference type="PANTHER" id="PTHR24412">
    <property type="entry name" value="KELCH PROTEIN"/>
    <property type="match status" value="1"/>
</dbReference>
<dbReference type="Gene3D" id="2.120.10.80">
    <property type="entry name" value="Kelch-type beta propeller"/>
    <property type="match status" value="1"/>
</dbReference>
<feature type="domain" description="BTB" evidence="3">
    <location>
        <begin position="39"/>
        <end position="119"/>
    </location>
</feature>
<keyword evidence="1" id="KW-0880">Kelch repeat</keyword>
<keyword evidence="2" id="KW-0677">Repeat</keyword>
<dbReference type="AlphaFoldDB" id="A0A2T7NWL7"/>
<proteinExistence type="predicted"/>
<dbReference type="PANTHER" id="PTHR24412:SF497">
    <property type="entry name" value="KELCH-LIKE PROTEIN 18"/>
    <property type="match status" value="1"/>
</dbReference>
<dbReference type="Pfam" id="PF24681">
    <property type="entry name" value="Kelch_KLHDC2_KLHL20_DRC7"/>
    <property type="match status" value="1"/>
</dbReference>
<dbReference type="Pfam" id="PF00651">
    <property type="entry name" value="BTB"/>
    <property type="match status" value="1"/>
</dbReference>
<gene>
    <name evidence="4" type="ORF">C0Q70_13203</name>
</gene>
<dbReference type="SMART" id="SM00225">
    <property type="entry name" value="BTB"/>
    <property type="match status" value="1"/>
</dbReference>
<dbReference type="SMART" id="SM00875">
    <property type="entry name" value="BACK"/>
    <property type="match status" value="1"/>
</dbReference>
<evidence type="ECO:0000256" key="2">
    <source>
        <dbReference type="ARBA" id="ARBA00022737"/>
    </source>
</evidence>
<comment type="caution">
    <text evidence="4">The sequence shown here is derived from an EMBL/GenBank/DDBJ whole genome shotgun (WGS) entry which is preliminary data.</text>
</comment>
<dbReference type="InterPro" id="IPR017096">
    <property type="entry name" value="BTB-kelch_protein"/>
</dbReference>
<dbReference type="OrthoDB" id="7956040at2759"/>
<dbReference type="SUPFAM" id="SSF54695">
    <property type="entry name" value="POZ domain"/>
    <property type="match status" value="1"/>
</dbReference>
<evidence type="ECO:0000256" key="1">
    <source>
        <dbReference type="ARBA" id="ARBA00022441"/>
    </source>
</evidence>
<dbReference type="SMART" id="SM00612">
    <property type="entry name" value="Kelch"/>
    <property type="match status" value="2"/>
</dbReference>
<dbReference type="InterPro" id="IPR000210">
    <property type="entry name" value="BTB/POZ_dom"/>
</dbReference>
<reference evidence="4 5" key="1">
    <citation type="submission" date="2018-04" db="EMBL/GenBank/DDBJ databases">
        <title>The genome of golden apple snail Pomacea canaliculata provides insight into stress tolerance and invasive adaptation.</title>
        <authorList>
            <person name="Liu C."/>
            <person name="Liu B."/>
            <person name="Ren Y."/>
            <person name="Zhang Y."/>
            <person name="Wang H."/>
            <person name="Li S."/>
            <person name="Jiang F."/>
            <person name="Yin L."/>
            <person name="Zhang G."/>
            <person name="Qian W."/>
            <person name="Fan W."/>
        </authorList>
    </citation>
    <scope>NUCLEOTIDE SEQUENCE [LARGE SCALE GENOMIC DNA]</scope>
    <source>
        <strain evidence="4">SZHN2017</strain>
        <tissue evidence="4">Muscle</tissue>
    </source>
</reference>
<sequence>MKLSALDEYRTVEFIHHNTAIQTHIMEHFCQCRASKRFIDLEVEVQGVIFPCHKLLLDSFCPYFAASFSFHEESLKASGMENGAEEQLREWYYLMNGVTVAGFSRLLDYMYTSELQVNVEDVIDVLRCADFLQFRNVVQLCSGFMQQHITAETCLQVLFLAQAHDLQDLYEKALTFITTNLSDVIHQSEFGNLSSENLIKIISNSNLEVSSEALVIQAVLTWVKASNTEQISLLPDLLKYARIRPVDLQELKKMYFSEDTKIISMQDIVSPQYLWNMFSKDIAISSLPDRLTEVLVIVSRETERKHRGVVKDLSTVYFYDPEALRWEKMTKLPFDNRHFYTAAVLNNILYLTGGLSIDSHDINCTKIVFNDCWSYNPSAEGWTERQSMLIPRYNHSSSAMQGKLYVVGGRAASTGLNLRGDGEAYDPHADQWTMISPLRCVSGIGNAALTALDGKLYICGGTYSYLDRRNEINFDSYLGAQVYDPEEDLWHELLVLEHEITKNNIRVSSGDMLAVDGFLLLLDDDVGKSHYIYNPVSRSVSSLVRAHGHHRFAGWAVYKGCLVCTGG</sequence>
<accession>A0A2T7NWL7</accession>
<dbReference type="InterPro" id="IPR011705">
    <property type="entry name" value="BACK"/>
</dbReference>